<dbReference type="EMBL" id="WISR01000082">
    <property type="protein sequence ID" value="MQW32748.1"/>
    <property type="molecule type" value="Genomic_DNA"/>
</dbReference>
<organism evidence="1">
    <name type="scientific">Rhizobium meliloti</name>
    <name type="common">Ensifer meliloti</name>
    <name type="synonym">Sinorhizobium meliloti</name>
    <dbReference type="NCBI Taxonomy" id="382"/>
    <lineage>
        <taxon>Bacteria</taxon>
        <taxon>Pseudomonadati</taxon>
        <taxon>Pseudomonadota</taxon>
        <taxon>Alphaproteobacteria</taxon>
        <taxon>Hyphomicrobiales</taxon>
        <taxon>Rhizobiaceae</taxon>
        <taxon>Sinorhizobium/Ensifer group</taxon>
        <taxon>Sinorhizobium</taxon>
    </lineage>
</organism>
<evidence type="ECO:0000313" key="3">
    <source>
        <dbReference type="Proteomes" id="UP000429484"/>
    </source>
</evidence>
<dbReference type="EMBL" id="WISP01000172">
    <property type="protein sequence ID" value="MQW06605.1"/>
    <property type="molecule type" value="Genomic_DNA"/>
</dbReference>
<gene>
    <name evidence="1" type="ORF">GHK45_23625</name>
    <name evidence="2" type="ORF">GHK53_07990</name>
</gene>
<dbReference type="Proteomes" id="UP000429484">
    <property type="component" value="Unassembled WGS sequence"/>
</dbReference>
<sequence length="67" mass="7194">MMMNTLLVCGASIGLAAIGAKIFNAACDKIGRLAAERRDLIAENKFLKMTDDELAALILADVRDGRL</sequence>
<reference evidence="1 3" key="1">
    <citation type="journal article" date="2013" name="Genome Biol.">
        <title>Comparative genomics of the core and accessory genomes of 48 Sinorhizobium strains comprising five genospecies.</title>
        <authorList>
            <person name="Sugawara M."/>
            <person name="Epstein B."/>
            <person name="Badgley B.D."/>
            <person name="Unno T."/>
            <person name="Xu L."/>
            <person name="Reese J."/>
            <person name="Gyaneshwar P."/>
            <person name="Denny R."/>
            <person name="Mudge J."/>
            <person name="Bharti A.K."/>
            <person name="Farmer A.D."/>
            <person name="May G.D."/>
            <person name="Woodward J.E."/>
            <person name="Medigue C."/>
            <person name="Vallenet D."/>
            <person name="Lajus A."/>
            <person name="Rouy Z."/>
            <person name="Martinez-Vaz B."/>
            <person name="Tiffin P."/>
            <person name="Young N.D."/>
            <person name="Sadowsky M.J."/>
        </authorList>
    </citation>
    <scope>NUCLEOTIDE SEQUENCE</scope>
    <source>
        <strain evidence="1">M30</strain>
        <strain evidence="2 3">N6B1</strain>
    </source>
</reference>
<accession>A0A6A7ZV76</accession>
<evidence type="ECO:0000313" key="1">
    <source>
        <dbReference type="EMBL" id="MQW06605.1"/>
    </source>
</evidence>
<proteinExistence type="predicted"/>
<comment type="caution">
    <text evidence="1">The sequence shown here is derived from an EMBL/GenBank/DDBJ whole genome shotgun (WGS) entry which is preliminary data.</text>
</comment>
<dbReference type="AlphaFoldDB" id="A0A6A7ZV76"/>
<evidence type="ECO:0000313" key="2">
    <source>
        <dbReference type="EMBL" id="MQW32748.1"/>
    </source>
</evidence>
<protein>
    <submittedName>
        <fullName evidence="1">Uncharacterized protein</fullName>
    </submittedName>
</protein>
<reference evidence="2" key="2">
    <citation type="submission" date="2019-10" db="EMBL/GenBank/DDBJ databases">
        <authorList>
            <person name="Sugawara M."/>
            <person name="Epstein B."/>
            <person name="Badgley B."/>
            <person name="Unno T."/>
            <person name="Xu L."/>
            <person name="Reese J."/>
            <person name="Gyaneshwar P."/>
            <person name="Denny R."/>
            <person name="Mudege J."/>
            <person name="Bharti A."/>
            <person name="Farmer A."/>
            <person name="May G."/>
            <person name="Woodward J."/>
            <person name="Medigue C."/>
            <person name="Vallenet D."/>
            <person name="Lajus A."/>
            <person name="Rouy Z."/>
            <person name="Martinez-Vaz B."/>
            <person name="Tiffin P."/>
            <person name="Young N."/>
            <person name="Sadowsky M."/>
        </authorList>
    </citation>
    <scope>NUCLEOTIDE SEQUENCE</scope>
    <source>
        <strain evidence="2">N6B1</strain>
    </source>
</reference>
<name>A0A6A7ZV76_RHIML</name>
<dbReference type="RefSeq" id="WP_017271896.1">
    <property type="nucleotide sequence ID" value="NZ_CP021793.1"/>
</dbReference>